<proteinExistence type="predicted"/>
<dbReference type="PANTHER" id="PTHR38790:SF4">
    <property type="entry name" value="2EXR DOMAIN-CONTAINING PROTEIN"/>
    <property type="match status" value="1"/>
</dbReference>
<evidence type="ECO:0000313" key="2">
    <source>
        <dbReference type="Proteomes" id="UP000799324"/>
    </source>
</evidence>
<dbReference type="AlphaFoldDB" id="A0A6A6T9L9"/>
<sequence>MCSDVKNDSVSSDSMFILFGLPREIRDLVYAKAFALLNLPETIVLRRSRYHELTNMIEDETEASRIEQRKFPGIVPAFCYTNRQIYTESLPVFLRDLRVVIGSSETMRLFAHFLNRVPAQKAFCAVTHLTLEADVIILRTAETLGTYRCLSDQIELWFGNHFLDHCPGLRHVTLTYPSARFYDGKTMEELAEYILKMEDGVDDRLARLAKLPEPKLCEKETVIRELAPTSLFHLARLESVTLVCVGGNTFTRDHGLAAQQLFKPLVDWLNEERTKRGVNWEFNIVYKEDDIELEKGLPGHMGWGTE</sequence>
<gene>
    <name evidence="1" type="ORF">K491DRAFT_778578</name>
</gene>
<dbReference type="OrthoDB" id="3800967at2759"/>
<evidence type="ECO:0000313" key="1">
    <source>
        <dbReference type="EMBL" id="KAF2655633.1"/>
    </source>
</evidence>
<keyword evidence="2" id="KW-1185">Reference proteome</keyword>
<dbReference type="EMBL" id="MU004346">
    <property type="protein sequence ID" value="KAF2655633.1"/>
    <property type="molecule type" value="Genomic_DNA"/>
</dbReference>
<protein>
    <submittedName>
        <fullName evidence="1">Uncharacterized protein</fullName>
    </submittedName>
</protein>
<organism evidence="1 2">
    <name type="scientific">Lophiostoma macrostomum CBS 122681</name>
    <dbReference type="NCBI Taxonomy" id="1314788"/>
    <lineage>
        <taxon>Eukaryota</taxon>
        <taxon>Fungi</taxon>
        <taxon>Dikarya</taxon>
        <taxon>Ascomycota</taxon>
        <taxon>Pezizomycotina</taxon>
        <taxon>Dothideomycetes</taxon>
        <taxon>Pleosporomycetidae</taxon>
        <taxon>Pleosporales</taxon>
        <taxon>Lophiostomataceae</taxon>
        <taxon>Lophiostoma</taxon>
    </lineage>
</organism>
<dbReference type="PANTHER" id="PTHR38790">
    <property type="entry name" value="2EXR DOMAIN-CONTAINING PROTEIN-RELATED"/>
    <property type="match status" value="1"/>
</dbReference>
<name>A0A6A6T9L9_9PLEO</name>
<reference evidence="1" key="1">
    <citation type="journal article" date="2020" name="Stud. Mycol.">
        <title>101 Dothideomycetes genomes: a test case for predicting lifestyles and emergence of pathogens.</title>
        <authorList>
            <person name="Haridas S."/>
            <person name="Albert R."/>
            <person name="Binder M."/>
            <person name="Bloem J."/>
            <person name="Labutti K."/>
            <person name="Salamov A."/>
            <person name="Andreopoulos B."/>
            <person name="Baker S."/>
            <person name="Barry K."/>
            <person name="Bills G."/>
            <person name="Bluhm B."/>
            <person name="Cannon C."/>
            <person name="Castanera R."/>
            <person name="Culley D."/>
            <person name="Daum C."/>
            <person name="Ezra D."/>
            <person name="Gonzalez J."/>
            <person name="Henrissat B."/>
            <person name="Kuo A."/>
            <person name="Liang C."/>
            <person name="Lipzen A."/>
            <person name="Lutzoni F."/>
            <person name="Magnuson J."/>
            <person name="Mondo S."/>
            <person name="Nolan M."/>
            <person name="Ohm R."/>
            <person name="Pangilinan J."/>
            <person name="Park H.-J."/>
            <person name="Ramirez L."/>
            <person name="Alfaro M."/>
            <person name="Sun H."/>
            <person name="Tritt A."/>
            <person name="Yoshinaga Y."/>
            <person name="Zwiers L.-H."/>
            <person name="Turgeon B."/>
            <person name="Goodwin S."/>
            <person name="Spatafora J."/>
            <person name="Crous P."/>
            <person name="Grigoriev I."/>
        </authorList>
    </citation>
    <scope>NUCLEOTIDE SEQUENCE</scope>
    <source>
        <strain evidence="1">CBS 122681</strain>
    </source>
</reference>
<dbReference type="Proteomes" id="UP000799324">
    <property type="component" value="Unassembled WGS sequence"/>
</dbReference>
<accession>A0A6A6T9L9</accession>